<feature type="compositionally biased region" description="Polar residues" evidence="8">
    <location>
        <begin position="37"/>
        <end position="76"/>
    </location>
</feature>
<dbReference type="PROSITE" id="PS00463">
    <property type="entry name" value="ZN2_CY6_FUNGAL_1"/>
    <property type="match status" value="1"/>
</dbReference>
<keyword evidence="4" id="KW-0805">Transcription regulation</keyword>
<dbReference type="Proteomes" id="UP000002037">
    <property type="component" value="Unassembled WGS sequence"/>
</dbReference>
<dbReference type="Pfam" id="PF00172">
    <property type="entry name" value="Zn_clus"/>
    <property type="match status" value="1"/>
</dbReference>
<dbReference type="PROSITE" id="PS50048">
    <property type="entry name" value="ZN2_CY6_FUNGAL_2"/>
    <property type="match status" value="1"/>
</dbReference>
<feature type="domain" description="Zn(2)-C6 fungal-type" evidence="9">
    <location>
        <begin position="83"/>
        <end position="116"/>
    </location>
</feature>
<feature type="region of interest" description="Disordered" evidence="8">
    <location>
        <begin position="209"/>
        <end position="281"/>
    </location>
</feature>
<dbReference type="GO" id="GO:0005634">
    <property type="term" value="C:nucleus"/>
    <property type="evidence" value="ECO:0007669"/>
    <property type="project" value="UniProtKB-SubCell"/>
</dbReference>
<gene>
    <name evidence="10" type="ORF">CTRG_03202</name>
</gene>
<evidence type="ECO:0000256" key="3">
    <source>
        <dbReference type="ARBA" id="ARBA00022833"/>
    </source>
</evidence>
<evidence type="ECO:0000313" key="10">
    <source>
        <dbReference type="EMBL" id="EER32777.1"/>
    </source>
</evidence>
<dbReference type="EMBL" id="GG692398">
    <property type="protein sequence ID" value="EER32777.1"/>
    <property type="molecule type" value="Genomic_DNA"/>
</dbReference>
<feature type="region of interest" description="Disordered" evidence="8">
    <location>
        <begin position="37"/>
        <end position="80"/>
    </location>
</feature>
<keyword evidence="5" id="KW-0238">DNA-binding</keyword>
<evidence type="ECO:0000256" key="2">
    <source>
        <dbReference type="ARBA" id="ARBA00022723"/>
    </source>
</evidence>
<proteinExistence type="predicted"/>
<dbReference type="GO" id="GO:0001228">
    <property type="term" value="F:DNA-binding transcription activator activity, RNA polymerase II-specific"/>
    <property type="evidence" value="ECO:0007669"/>
    <property type="project" value="EnsemblFungi"/>
</dbReference>
<dbReference type="CDD" id="cd12148">
    <property type="entry name" value="fungal_TF_MHR"/>
    <property type="match status" value="1"/>
</dbReference>
<dbReference type="InterPro" id="IPR051089">
    <property type="entry name" value="prtT"/>
</dbReference>
<dbReference type="GO" id="GO:0008270">
    <property type="term" value="F:zinc ion binding"/>
    <property type="evidence" value="ECO:0007669"/>
    <property type="project" value="InterPro"/>
</dbReference>
<feature type="compositionally biased region" description="Polar residues" evidence="8">
    <location>
        <begin position="157"/>
        <end position="174"/>
    </location>
</feature>
<dbReference type="GO" id="GO:2001278">
    <property type="term" value="P:positive regulation of L-leucine biosynthetic process"/>
    <property type="evidence" value="ECO:0007669"/>
    <property type="project" value="EnsemblFungi"/>
</dbReference>
<organism evidence="10 11">
    <name type="scientific">Candida tropicalis (strain ATCC MYA-3404 / T1)</name>
    <name type="common">Yeast</name>
    <dbReference type="NCBI Taxonomy" id="294747"/>
    <lineage>
        <taxon>Eukaryota</taxon>
        <taxon>Fungi</taxon>
        <taxon>Dikarya</taxon>
        <taxon>Ascomycota</taxon>
        <taxon>Saccharomycotina</taxon>
        <taxon>Pichiomycetes</taxon>
        <taxon>Debaryomycetaceae</taxon>
        <taxon>Candida/Lodderomyces clade</taxon>
        <taxon>Candida</taxon>
    </lineage>
</organism>
<feature type="region of interest" description="Disordered" evidence="8">
    <location>
        <begin position="155"/>
        <end position="174"/>
    </location>
</feature>
<comment type="subcellular location">
    <subcellularLocation>
        <location evidence="1">Nucleus</location>
    </subcellularLocation>
</comment>
<dbReference type="SMART" id="SM00066">
    <property type="entry name" value="GAL4"/>
    <property type="match status" value="1"/>
</dbReference>
<dbReference type="GeneID" id="8295924"/>
<dbReference type="KEGG" id="ctp:CTRG_03202"/>
<evidence type="ECO:0000256" key="6">
    <source>
        <dbReference type="ARBA" id="ARBA00023163"/>
    </source>
</evidence>
<keyword evidence="2" id="KW-0479">Metal-binding</keyword>
<dbReference type="PANTHER" id="PTHR31845:SF21">
    <property type="entry name" value="REGULATORY PROTEIN LEU3"/>
    <property type="match status" value="1"/>
</dbReference>
<dbReference type="InterPro" id="IPR036864">
    <property type="entry name" value="Zn2-C6_fun-type_DNA-bd_sf"/>
</dbReference>
<sequence>MNNDNIDHSNPINRGKSPLDNLVHIASNMSHDFNQSIQLQNQSPSPIPSNQRQFSNSNSPSTPASFSGATTSTQKSSKVKRMACVECRQQKSRCDAYEKQPNPCSRCAKKGLKCDIKSDYKRTYKRARIAQIEKEFQELKRSLTNTQAAELLAKFPSLTSSKPQPADPSSNTTELNVTRGLEHTGVSSNLDRTPNPPSANQLQLHEHAKTNNNNNNNNSNRDLFPKQPQLPQFPQPQQQTQPSPYQAYSYNSSETNPSIPNTPSISRPAYPYSNASKQQASRSKVSISEELLICEEKSIDSITLSPETIRSLYLEYVDRYHPIMPVVDISKGPERIFKLCPPLFWVIMFVSLRRFEGDSSNTLLLELSPIVKGILAEIMISPITRYNPTEEDEPILNVSSVYSAQAFLLYSYWPPITSSLSADSSYNTVATAFFQAIRIGLHSPTTTGFTSDRGTDQKTPQQLAMIHEQVKTWIVCNIASQTIATAFGFPACTQFDSSIWFYSQPGSNVTIPRNLLFSMEIAHFEDQMSRSLNSNPSDPCGLIDASERLPLLKLLGKRLDSLEMTLKNEMVAENDRDFRVFEILSTRVHLLSYFFMDSSRIAPFELQRGLIKLYNAAIALVDHTRDCQLRDKKFVKYLPGVYLLNLWQAGCIIGKLIHSTLKKYIDVGSGKQSYESVINLTFKASILKHDMAYRSSGITRNMWQLFRTLDAKKQNPLSIEIRNRMSASVFFDCLNLLRDKVGITKLSMKTDQSITAEAGQQDDDEEDEVEEEEDDDRDSDKQAIDDSPGNNEKSNGSHGEDVESSNISSKTTPGSTNSSRIRKARSLSNNADAESKARRIIRTIPLDPEPIAIGSSKRSSIFKVVNSSADSSPRDVPGGSSSSIATATTLDKSNLGSMHPMAGSPSSQLRDMQQQKFAHGIVHEQASQVGSIQSINTAAETNLQQQQQPQQQQANVIFNDSPVQIGLENLDMENLDNDVLWKDVGDLMNDFGFHAF</sequence>
<feature type="region of interest" description="Disordered" evidence="8">
    <location>
        <begin position="752"/>
        <end position="836"/>
    </location>
</feature>
<evidence type="ECO:0000256" key="4">
    <source>
        <dbReference type="ARBA" id="ARBA00023015"/>
    </source>
</evidence>
<dbReference type="GO" id="GO:0001227">
    <property type="term" value="F:DNA-binding transcription repressor activity, RNA polymerase II-specific"/>
    <property type="evidence" value="ECO:0007669"/>
    <property type="project" value="EnsemblFungi"/>
</dbReference>
<dbReference type="OrthoDB" id="2341546at2759"/>
<dbReference type="SUPFAM" id="SSF57701">
    <property type="entry name" value="Zn2/Cys6 DNA-binding domain"/>
    <property type="match status" value="1"/>
</dbReference>
<dbReference type="RefSeq" id="XP_002548905.1">
    <property type="nucleotide sequence ID" value="XM_002548859.1"/>
</dbReference>
<protein>
    <recommendedName>
        <fullName evidence="9">Zn(2)-C6 fungal-type domain-containing protein</fullName>
    </recommendedName>
</protein>
<feature type="compositionally biased region" description="Low complexity" evidence="8">
    <location>
        <begin position="211"/>
        <end position="246"/>
    </location>
</feature>
<evidence type="ECO:0000256" key="1">
    <source>
        <dbReference type="ARBA" id="ARBA00004123"/>
    </source>
</evidence>
<evidence type="ECO:0000259" key="9">
    <source>
        <dbReference type="PROSITE" id="PS50048"/>
    </source>
</evidence>
<dbReference type="GO" id="GO:0000976">
    <property type="term" value="F:transcription cis-regulatory region binding"/>
    <property type="evidence" value="ECO:0007669"/>
    <property type="project" value="TreeGrafter"/>
</dbReference>
<feature type="compositionally biased region" description="Acidic residues" evidence="8">
    <location>
        <begin position="760"/>
        <end position="777"/>
    </location>
</feature>
<keyword evidence="11" id="KW-1185">Reference proteome</keyword>
<dbReference type="PANTHER" id="PTHR31845">
    <property type="entry name" value="FINGER DOMAIN PROTEIN, PUTATIVE-RELATED"/>
    <property type="match status" value="1"/>
</dbReference>
<name>C5MAW0_CANTT</name>
<keyword evidence="3" id="KW-0862">Zinc</keyword>
<evidence type="ECO:0000256" key="8">
    <source>
        <dbReference type="SAM" id="MobiDB-lite"/>
    </source>
</evidence>
<dbReference type="HOGENOM" id="CLU_015609_0_0_1"/>
<reference evidence="10 11" key="1">
    <citation type="journal article" date="2009" name="Nature">
        <title>Evolution of pathogenicity and sexual reproduction in eight Candida genomes.</title>
        <authorList>
            <person name="Butler G."/>
            <person name="Rasmussen M.D."/>
            <person name="Lin M.F."/>
            <person name="Santos M.A."/>
            <person name="Sakthikumar S."/>
            <person name="Munro C.A."/>
            <person name="Rheinbay E."/>
            <person name="Grabherr M."/>
            <person name="Forche A."/>
            <person name="Reedy J.L."/>
            <person name="Agrafioti I."/>
            <person name="Arnaud M.B."/>
            <person name="Bates S."/>
            <person name="Brown A.J."/>
            <person name="Brunke S."/>
            <person name="Costanzo M.C."/>
            <person name="Fitzpatrick D.A."/>
            <person name="de Groot P.W."/>
            <person name="Harris D."/>
            <person name="Hoyer L.L."/>
            <person name="Hube B."/>
            <person name="Klis F.M."/>
            <person name="Kodira C."/>
            <person name="Lennard N."/>
            <person name="Logue M.E."/>
            <person name="Martin R."/>
            <person name="Neiman A.M."/>
            <person name="Nikolaou E."/>
            <person name="Quail M.A."/>
            <person name="Quinn J."/>
            <person name="Santos M.C."/>
            <person name="Schmitzberger F.F."/>
            <person name="Sherlock G."/>
            <person name="Shah P."/>
            <person name="Silverstein K.A."/>
            <person name="Skrzypek M.S."/>
            <person name="Soll D."/>
            <person name="Staggs R."/>
            <person name="Stansfield I."/>
            <person name="Stumpf M.P."/>
            <person name="Sudbery P.E."/>
            <person name="Srikantha T."/>
            <person name="Zeng Q."/>
            <person name="Berman J."/>
            <person name="Berriman M."/>
            <person name="Heitman J."/>
            <person name="Gow N.A."/>
            <person name="Lorenz M.C."/>
            <person name="Birren B.W."/>
            <person name="Kellis M."/>
            <person name="Cuomo C.A."/>
        </authorList>
    </citation>
    <scope>NUCLEOTIDE SEQUENCE [LARGE SCALE GENOMIC DNA]</scope>
    <source>
        <strain evidence="11">ATCC MYA-3404 / T1</strain>
    </source>
</reference>
<dbReference type="STRING" id="294747.C5MAW0"/>
<dbReference type="AlphaFoldDB" id="C5MAW0"/>
<feature type="compositionally biased region" description="Polar residues" evidence="8">
    <location>
        <begin position="788"/>
        <end position="797"/>
    </location>
</feature>
<evidence type="ECO:0000256" key="5">
    <source>
        <dbReference type="ARBA" id="ARBA00023125"/>
    </source>
</evidence>
<dbReference type="Gene3D" id="4.10.240.10">
    <property type="entry name" value="Zn(2)-C6 fungal-type DNA-binding domain"/>
    <property type="match status" value="1"/>
</dbReference>
<evidence type="ECO:0000313" key="11">
    <source>
        <dbReference type="Proteomes" id="UP000002037"/>
    </source>
</evidence>
<keyword evidence="7" id="KW-0539">Nucleus</keyword>
<feature type="compositionally biased region" description="Polar residues" evidence="8">
    <location>
        <begin position="804"/>
        <end position="819"/>
    </location>
</feature>
<accession>C5MAW0</accession>
<keyword evidence="6" id="KW-0804">Transcription</keyword>
<dbReference type="InterPro" id="IPR001138">
    <property type="entry name" value="Zn2Cys6_DnaBD"/>
</dbReference>
<dbReference type="CDD" id="cd00067">
    <property type="entry name" value="GAL4"/>
    <property type="match status" value="1"/>
</dbReference>
<dbReference type="FunFam" id="4.10.240.10:FF:000003">
    <property type="entry name" value="C6 transcription factor (Leu3)"/>
    <property type="match status" value="1"/>
</dbReference>
<dbReference type="eggNOG" id="ENOG502QPVP">
    <property type="taxonomic scope" value="Eukaryota"/>
</dbReference>
<dbReference type="VEuPathDB" id="FungiDB:CTRG_03202"/>
<feature type="compositionally biased region" description="Polar residues" evidence="8">
    <location>
        <begin position="248"/>
        <end position="265"/>
    </location>
</feature>
<evidence type="ECO:0000256" key="7">
    <source>
        <dbReference type="ARBA" id="ARBA00023242"/>
    </source>
</evidence>